<sequence length="80" mass="9426">MVLLSSASLLCKYRRRSSKIRTLEWLWSDAMQADGELLPAHRSSSTPDWVGMDVVRQSQQRTYTSMIRTRRGPQPWRSEW</sequence>
<dbReference type="Proteomes" id="UP000799424">
    <property type="component" value="Unassembled WGS sequence"/>
</dbReference>
<protein>
    <submittedName>
        <fullName evidence="1">Uncharacterized protein</fullName>
    </submittedName>
</protein>
<evidence type="ECO:0000313" key="1">
    <source>
        <dbReference type="EMBL" id="KAF2819509.1"/>
    </source>
</evidence>
<dbReference type="AlphaFoldDB" id="A0A6A6ZFL7"/>
<organism evidence="1 2">
    <name type="scientific">Ophiobolus disseminans</name>
    <dbReference type="NCBI Taxonomy" id="1469910"/>
    <lineage>
        <taxon>Eukaryota</taxon>
        <taxon>Fungi</taxon>
        <taxon>Dikarya</taxon>
        <taxon>Ascomycota</taxon>
        <taxon>Pezizomycotina</taxon>
        <taxon>Dothideomycetes</taxon>
        <taxon>Pleosporomycetidae</taxon>
        <taxon>Pleosporales</taxon>
        <taxon>Pleosporineae</taxon>
        <taxon>Phaeosphaeriaceae</taxon>
        <taxon>Ophiobolus</taxon>
    </lineage>
</organism>
<evidence type="ECO:0000313" key="2">
    <source>
        <dbReference type="Proteomes" id="UP000799424"/>
    </source>
</evidence>
<dbReference type="EMBL" id="MU006244">
    <property type="protein sequence ID" value="KAF2819509.1"/>
    <property type="molecule type" value="Genomic_DNA"/>
</dbReference>
<name>A0A6A6ZFL7_9PLEO</name>
<dbReference type="OrthoDB" id="3794897at2759"/>
<gene>
    <name evidence="1" type="ORF">CC86DRAFT_130195</name>
</gene>
<proteinExistence type="predicted"/>
<keyword evidence="2" id="KW-1185">Reference proteome</keyword>
<reference evidence="1" key="1">
    <citation type="journal article" date="2020" name="Stud. Mycol.">
        <title>101 Dothideomycetes genomes: a test case for predicting lifestyles and emergence of pathogens.</title>
        <authorList>
            <person name="Haridas S."/>
            <person name="Albert R."/>
            <person name="Binder M."/>
            <person name="Bloem J."/>
            <person name="Labutti K."/>
            <person name="Salamov A."/>
            <person name="Andreopoulos B."/>
            <person name="Baker S."/>
            <person name="Barry K."/>
            <person name="Bills G."/>
            <person name="Bluhm B."/>
            <person name="Cannon C."/>
            <person name="Castanera R."/>
            <person name="Culley D."/>
            <person name="Daum C."/>
            <person name="Ezra D."/>
            <person name="Gonzalez J."/>
            <person name="Henrissat B."/>
            <person name="Kuo A."/>
            <person name="Liang C."/>
            <person name="Lipzen A."/>
            <person name="Lutzoni F."/>
            <person name="Magnuson J."/>
            <person name="Mondo S."/>
            <person name="Nolan M."/>
            <person name="Ohm R."/>
            <person name="Pangilinan J."/>
            <person name="Park H.-J."/>
            <person name="Ramirez L."/>
            <person name="Alfaro M."/>
            <person name="Sun H."/>
            <person name="Tritt A."/>
            <person name="Yoshinaga Y."/>
            <person name="Zwiers L.-H."/>
            <person name="Turgeon B."/>
            <person name="Goodwin S."/>
            <person name="Spatafora J."/>
            <person name="Crous P."/>
            <person name="Grigoriev I."/>
        </authorList>
    </citation>
    <scope>NUCLEOTIDE SEQUENCE</scope>
    <source>
        <strain evidence="1">CBS 113818</strain>
    </source>
</reference>
<accession>A0A6A6ZFL7</accession>